<reference evidence="5" key="1">
    <citation type="submission" date="2018-05" db="EMBL/GenBank/DDBJ databases">
        <authorList>
            <person name="Lanie J.A."/>
            <person name="Ng W.-L."/>
            <person name="Kazmierczak K.M."/>
            <person name="Andrzejewski T.M."/>
            <person name="Davidsen T.M."/>
            <person name="Wayne K.J."/>
            <person name="Tettelin H."/>
            <person name="Glass J.I."/>
            <person name="Rusch D."/>
            <person name="Podicherti R."/>
            <person name="Tsui H.-C.T."/>
            <person name="Winkler M.E."/>
        </authorList>
    </citation>
    <scope>NUCLEOTIDE SEQUENCE</scope>
    <source>
        <strain evidence="5">KNB</strain>
    </source>
</reference>
<dbReference type="NCBIfam" id="TIGR01549">
    <property type="entry name" value="HAD-SF-IA-v1"/>
    <property type="match status" value="1"/>
</dbReference>
<dbReference type="InterPro" id="IPR023214">
    <property type="entry name" value="HAD_sf"/>
</dbReference>
<dbReference type="SUPFAM" id="SSF56784">
    <property type="entry name" value="HAD-like"/>
    <property type="match status" value="1"/>
</dbReference>
<keyword evidence="4" id="KW-0119">Carbohydrate metabolism</keyword>
<evidence type="ECO:0000256" key="2">
    <source>
        <dbReference type="ARBA" id="ARBA00022801"/>
    </source>
</evidence>
<dbReference type="Gene3D" id="3.40.50.1000">
    <property type="entry name" value="HAD superfamily/HAD-like"/>
    <property type="match status" value="1"/>
</dbReference>
<keyword evidence="3" id="KW-0460">Magnesium</keyword>
<dbReference type="EC" id="3.1.3.18" evidence="5"/>
<dbReference type="SFLD" id="SFLDG01129">
    <property type="entry name" value="C1.5:_HAD__Beta-PGM__Phosphata"/>
    <property type="match status" value="1"/>
</dbReference>
<keyword evidence="1" id="KW-0479">Metal-binding</keyword>
<keyword evidence="2 5" id="KW-0378">Hydrolase</keyword>
<dbReference type="GO" id="GO:0046872">
    <property type="term" value="F:metal ion binding"/>
    <property type="evidence" value="ECO:0007669"/>
    <property type="project" value="UniProtKB-KW"/>
</dbReference>
<dbReference type="InterPro" id="IPR006439">
    <property type="entry name" value="HAD-SF_hydro_IA"/>
</dbReference>
<dbReference type="EMBL" id="LS423452">
    <property type="protein sequence ID" value="SPS05036.1"/>
    <property type="molecule type" value="Genomic_DNA"/>
</dbReference>
<dbReference type="InterPro" id="IPR041492">
    <property type="entry name" value="HAD_2"/>
</dbReference>
<dbReference type="InterPro" id="IPR050155">
    <property type="entry name" value="HAD-like_hydrolase_sf"/>
</dbReference>
<dbReference type="AlphaFoldDB" id="A0A2X0SGX3"/>
<evidence type="ECO:0000256" key="1">
    <source>
        <dbReference type="ARBA" id="ARBA00022723"/>
    </source>
</evidence>
<accession>A0A2X0SGX3</accession>
<dbReference type="Pfam" id="PF13419">
    <property type="entry name" value="HAD_2"/>
    <property type="match status" value="1"/>
</dbReference>
<dbReference type="InterPro" id="IPR023198">
    <property type="entry name" value="PGP-like_dom2"/>
</dbReference>
<dbReference type="Gene3D" id="1.10.150.240">
    <property type="entry name" value="Putative phosphatase, domain 2"/>
    <property type="match status" value="1"/>
</dbReference>
<dbReference type="InterPro" id="IPR036412">
    <property type="entry name" value="HAD-like_sf"/>
</dbReference>
<dbReference type="SFLD" id="SFLDS00003">
    <property type="entry name" value="Haloacid_Dehalogenase"/>
    <property type="match status" value="1"/>
</dbReference>
<dbReference type="GO" id="GO:0005829">
    <property type="term" value="C:cytosol"/>
    <property type="evidence" value="ECO:0007669"/>
    <property type="project" value="TreeGrafter"/>
</dbReference>
<proteinExistence type="predicted"/>
<protein>
    <submittedName>
        <fullName evidence="5">Phosphoglycolate phosphatase</fullName>
        <ecNumber evidence="5">3.1.3.18</ecNumber>
    </submittedName>
</protein>
<dbReference type="PANTHER" id="PTHR43434">
    <property type="entry name" value="PHOSPHOGLYCOLATE PHOSPHATASE"/>
    <property type="match status" value="1"/>
</dbReference>
<dbReference type="GO" id="GO:0006281">
    <property type="term" value="P:DNA repair"/>
    <property type="evidence" value="ECO:0007669"/>
    <property type="project" value="TreeGrafter"/>
</dbReference>
<name>A0A2X0SGX3_9PROT</name>
<gene>
    <name evidence="5" type="primary">gph2</name>
    <name evidence="5" type="ORF">NITFAB_0625</name>
</gene>
<dbReference type="GO" id="GO:0008967">
    <property type="term" value="F:phosphoglycolate phosphatase activity"/>
    <property type="evidence" value="ECO:0007669"/>
    <property type="project" value="UniProtKB-EC"/>
</dbReference>
<sequence>MSSAVFFDLDGTFADTAPDLGAALNHLRNLHNLDPMPLQTIRPHASHGSAGLLKLGFNIEPGEPHYSRLRDHFLDYYADHICVHTTLFPGMEELIKTLEQHKLPWGIVTNKPHRFTFPLMQALGYEHRAACLVSGDTCLRAKPYPDSLLMACDLLKVRPEDCLYLGDDRRDAEAAQAAGMDFIIARYGYISSPPDDLASWPARGGIDLPHQLMHYID</sequence>
<evidence type="ECO:0000256" key="3">
    <source>
        <dbReference type="ARBA" id="ARBA00022842"/>
    </source>
</evidence>
<organism evidence="5">
    <name type="scientific">Candidatus Nitrotoga fabula</name>
    <dbReference type="NCBI Taxonomy" id="2182327"/>
    <lineage>
        <taxon>Bacteria</taxon>
        <taxon>Pseudomonadati</taxon>
        <taxon>Pseudomonadota</taxon>
        <taxon>Betaproteobacteria</taxon>
        <taxon>Nitrosomonadales</taxon>
        <taxon>Gallionellaceae</taxon>
        <taxon>Candidatus Nitrotoga</taxon>
    </lineage>
</organism>
<evidence type="ECO:0000256" key="4">
    <source>
        <dbReference type="ARBA" id="ARBA00023277"/>
    </source>
</evidence>
<evidence type="ECO:0000313" key="5">
    <source>
        <dbReference type="EMBL" id="SPS05036.1"/>
    </source>
</evidence>
<dbReference type="PANTHER" id="PTHR43434:SF23">
    <property type="entry name" value="PHOSPHOGLYCOLATE PHOSPHATASE"/>
    <property type="match status" value="1"/>
</dbReference>